<dbReference type="Gene3D" id="1.20.1280.50">
    <property type="match status" value="1"/>
</dbReference>
<name>A0AAV9VL80_9PEZI</name>
<dbReference type="SUPFAM" id="SSF81383">
    <property type="entry name" value="F-box domain"/>
    <property type="match status" value="1"/>
</dbReference>
<dbReference type="InterPro" id="IPR036047">
    <property type="entry name" value="F-box-like_dom_sf"/>
</dbReference>
<feature type="domain" description="F-box" evidence="1">
    <location>
        <begin position="11"/>
        <end position="47"/>
    </location>
</feature>
<organism evidence="2 3">
    <name type="scientific">Orbilia blumenaviensis</name>
    <dbReference type="NCBI Taxonomy" id="1796055"/>
    <lineage>
        <taxon>Eukaryota</taxon>
        <taxon>Fungi</taxon>
        <taxon>Dikarya</taxon>
        <taxon>Ascomycota</taxon>
        <taxon>Pezizomycotina</taxon>
        <taxon>Orbiliomycetes</taxon>
        <taxon>Orbiliales</taxon>
        <taxon>Orbiliaceae</taxon>
        <taxon>Orbilia</taxon>
    </lineage>
</organism>
<proteinExistence type="predicted"/>
<evidence type="ECO:0000313" key="2">
    <source>
        <dbReference type="EMBL" id="KAK6361934.1"/>
    </source>
</evidence>
<protein>
    <recommendedName>
        <fullName evidence="1">F-box domain-containing protein</fullName>
    </recommendedName>
</protein>
<gene>
    <name evidence="2" type="ORF">TWF730_005640</name>
</gene>
<evidence type="ECO:0000259" key="1">
    <source>
        <dbReference type="Pfam" id="PF00646"/>
    </source>
</evidence>
<comment type="caution">
    <text evidence="2">The sequence shown here is derived from an EMBL/GenBank/DDBJ whole genome shotgun (WGS) entry which is preliminary data.</text>
</comment>
<evidence type="ECO:0000313" key="3">
    <source>
        <dbReference type="Proteomes" id="UP001373714"/>
    </source>
</evidence>
<reference evidence="2 3" key="1">
    <citation type="submission" date="2019-10" db="EMBL/GenBank/DDBJ databases">
        <authorList>
            <person name="Palmer J.M."/>
        </authorList>
    </citation>
    <scope>NUCLEOTIDE SEQUENCE [LARGE SCALE GENOMIC DNA]</scope>
    <source>
        <strain evidence="2 3">TWF730</strain>
    </source>
</reference>
<dbReference type="EMBL" id="JAVHNS010000002">
    <property type="protein sequence ID" value="KAK6361934.1"/>
    <property type="molecule type" value="Genomic_DNA"/>
</dbReference>
<keyword evidence="3" id="KW-1185">Reference proteome</keyword>
<dbReference type="InterPro" id="IPR001810">
    <property type="entry name" value="F-box_dom"/>
</dbReference>
<accession>A0AAV9VL80</accession>
<dbReference type="AlphaFoldDB" id="A0AAV9VL80"/>
<dbReference type="Proteomes" id="UP001373714">
    <property type="component" value="Unassembled WGS sequence"/>
</dbReference>
<sequence length="299" mass="34609">MSATKSAFETYELLELILSFIPCSELLIVGRRVSKRWRTIIDTSLLLKWATWRHPGTEDPFFTKPNRTDDDLLRLHPQYARGCPADLVGIQEEIDRNHEINPVAPIILRKYWETLVTTLLRQGEQDVPEEVMNSVSENFIKSIEPLGLYLTRPAFQSTYVKFNFVGTCDQYGQPNGDTRVPLQLEKTKRIMEDNRTLADIIQVIYTEVLSSQGWNIMTLTGRQRLKSLRGPQQYIDVSKDPMLHMEISNVQGKELNKKAPAYLWHWMARLGFGCSEPWTVDIMERPASAPHKPRWGIYM</sequence>
<dbReference type="Pfam" id="PF00646">
    <property type="entry name" value="F-box"/>
    <property type="match status" value="1"/>
</dbReference>